<keyword evidence="3" id="KW-0342">GTP-binding</keyword>
<organism evidence="6 7">
    <name type="scientific">Steccherinum ochraceum</name>
    <dbReference type="NCBI Taxonomy" id="92696"/>
    <lineage>
        <taxon>Eukaryota</taxon>
        <taxon>Fungi</taxon>
        <taxon>Dikarya</taxon>
        <taxon>Basidiomycota</taxon>
        <taxon>Agaricomycotina</taxon>
        <taxon>Agaricomycetes</taxon>
        <taxon>Polyporales</taxon>
        <taxon>Steccherinaceae</taxon>
        <taxon>Steccherinum</taxon>
    </lineage>
</organism>
<dbReference type="AlphaFoldDB" id="A0A4R0RYB2"/>
<evidence type="ECO:0000256" key="4">
    <source>
        <dbReference type="SAM" id="MobiDB-lite"/>
    </source>
</evidence>
<comment type="similarity">
    <text evidence="1">Belongs to the TRAFAC class translation factor GTPase superfamily. Classic translation factor GTPase family. EF-Tu/EF-1A subfamily.</text>
</comment>
<comment type="caution">
    <text evidence="6">The sequence shown here is derived from an EMBL/GenBank/DDBJ whole genome shotgun (WGS) entry which is preliminary data.</text>
</comment>
<dbReference type="FunFam" id="3.40.50.300:FF:000091">
    <property type="entry name" value="Probable GTP-binding protein 1"/>
    <property type="match status" value="1"/>
</dbReference>
<dbReference type="SUPFAM" id="SSF52540">
    <property type="entry name" value="P-loop containing nucleoside triphosphate hydrolases"/>
    <property type="match status" value="1"/>
</dbReference>
<keyword evidence="7" id="KW-1185">Reference proteome</keyword>
<name>A0A4R0RYB2_9APHY</name>
<dbReference type="Pfam" id="PF00009">
    <property type="entry name" value="GTP_EFTU"/>
    <property type="match status" value="1"/>
</dbReference>
<feature type="region of interest" description="Disordered" evidence="4">
    <location>
        <begin position="1"/>
        <end position="103"/>
    </location>
</feature>
<dbReference type="FunFam" id="2.40.30.10:FF:000014">
    <property type="entry name" value="Probable GTP-binding protein 1"/>
    <property type="match status" value="1"/>
</dbReference>
<dbReference type="Proteomes" id="UP000292702">
    <property type="component" value="Unassembled WGS sequence"/>
</dbReference>
<dbReference type="PANTHER" id="PTHR43721:SF9">
    <property type="entry name" value="GTP-BINDING PROTEIN 1"/>
    <property type="match status" value="1"/>
</dbReference>
<dbReference type="InterPro" id="IPR009001">
    <property type="entry name" value="Transl_elong_EF1A/Init_IF2_C"/>
</dbReference>
<evidence type="ECO:0000256" key="2">
    <source>
        <dbReference type="ARBA" id="ARBA00022741"/>
    </source>
</evidence>
<proteinExistence type="inferred from homology"/>
<dbReference type="InterPro" id="IPR009000">
    <property type="entry name" value="Transl_B-barrel_sf"/>
</dbReference>
<keyword evidence="2" id="KW-0547">Nucleotide-binding</keyword>
<dbReference type="CDD" id="cd03694">
    <property type="entry name" value="GTPBP_II"/>
    <property type="match status" value="1"/>
</dbReference>
<dbReference type="InterPro" id="IPR035531">
    <property type="entry name" value="GTPBP1-like"/>
</dbReference>
<dbReference type="InterPro" id="IPR050055">
    <property type="entry name" value="EF-Tu_GTPase"/>
</dbReference>
<dbReference type="GO" id="GO:0005525">
    <property type="term" value="F:GTP binding"/>
    <property type="evidence" value="ECO:0007669"/>
    <property type="project" value="UniProtKB-KW"/>
</dbReference>
<dbReference type="STRING" id="92696.A0A4R0RYB2"/>
<dbReference type="Gene3D" id="2.40.30.10">
    <property type="entry name" value="Translation factors"/>
    <property type="match status" value="1"/>
</dbReference>
<feature type="compositionally biased region" description="Polar residues" evidence="4">
    <location>
        <begin position="1"/>
        <end position="10"/>
    </location>
</feature>
<evidence type="ECO:0000259" key="5">
    <source>
        <dbReference type="PROSITE" id="PS51722"/>
    </source>
</evidence>
<protein>
    <recommendedName>
        <fullName evidence="5">Tr-type G domain-containing protein</fullName>
    </recommendedName>
</protein>
<dbReference type="Pfam" id="PF03144">
    <property type="entry name" value="GTP_EFTU_D2"/>
    <property type="match status" value="1"/>
</dbReference>
<evidence type="ECO:0000313" key="6">
    <source>
        <dbReference type="EMBL" id="TCD71239.1"/>
    </source>
</evidence>
<feature type="domain" description="Tr-type G" evidence="5">
    <location>
        <begin position="228"/>
        <end position="476"/>
    </location>
</feature>
<dbReference type="PANTHER" id="PTHR43721">
    <property type="entry name" value="ELONGATION FACTOR TU-RELATED"/>
    <property type="match status" value="1"/>
</dbReference>
<reference evidence="6 7" key="1">
    <citation type="submission" date="2018-11" db="EMBL/GenBank/DDBJ databases">
        <title>Genome assembly of Steccherinum ochraceum LE-BIN_3174, the white-rot fungus of the Steccherinaceae family (The Residual Polyporoid clade, Polyporales, Basidiomycota).</title>
        <authorList>
            <person name="Fedorova T.V."/>
            <person name="Glazunova O.A."/>
            <person name="Landesman E.O."/>
            <person name="Moiseenko K.V."/>
            <person name="Psurtseva N.V."/>
            <person name="Savinova O.S."/>
            <person name="Shakhova N.V."/>
            <person name="Tyazhelova T.V."/>
            <person name="Vasina D.V."/>
        </authorList>
    </citation>
    <scope>NUCLEOTIDE SEQUENCE [LARGE SCALE GENOMIC DNA]</scope>
    <source>
        <strain evidence="6 7">LE-BIN_3174</strain>
    </source>
</reference>
<evidence type="ECO:0000256" key="3">
    <source>
        <dbReference type="ARBA" id="ARBA00023134"/>
    </source>
</evidence>
<dbReference type="OrthoDB" id="248233at2759"/>
<dbReference type="CDD" id="cd03708">
    <property type="entry name" value="GTPBP_III"/>
    <property type="match status" value="1"/>
</dbReference>
<dbReference type="EMBL" id="RWJN01000008">
    <property type="protein sequence ID" value="TCD71239.1"/>
    <property type="molecule type" value="Genomic_DNA"/>
</dbReference>
<dbReference type="SUPFAM" id="SSF50465">
    <property type="entry name" value="EF-Tu/eEF-1alpha/eIF2-gamma C-terminal domain"/>
    <property type="match status" value="1"/>
</dbReference>
<accession>A0A4R0RYB2</accession>
<dbReference type="Gene3D" id="3.40.50.300">
    <property type="entry name" value="P-loop containing nucleotide triphosphate hydrolases"/>
    <property type="match status" value="1"/>
</dbReference>
<dbReference type="InterPro" id="IPR000795">
    <property type="entry name" value="T_Tr_GTP-bd_dom"/>
</dbReference>
<dbReference type="CDD" id="cd04165">
    <property type="entry name" value="GTPBP1_like"/>
    <property type="match status" value="1"/>
</dbReference>
<feature type="compositionally biased region" description="Basic and acidic residues" evidence="4">
    <location>
        <begin position="29"/>
        <end position="41"/>
    </location>
</feature>
<dbReference type="InterPro" id="IPR027417">
    <property type="entry name" value="P-loop_NTPase"/>
</dbReference>
<dbReference type="FunFam" id="2.40.30.10:FF:000084">
    <property type="entry name" value="GTP-binding elongation factor Tu family"/>
    <property type="match status" value="1"/>
</dbReference>
<gene>
    <name evidence="6" type="ORF">EIP91_011717</name>
</gene>
<dbReference type="InterPro" id="IPR004161">
    <property type="entry name" value="EFTu-like_2"/>
</dbReference>
<dbReference type="PROSITE" id="PS51722">
    <property type="entry name" value="G_TR_2"/>
    <property type="match status" value="1"/>
</dbReference>
<evidence type="ECO:0000313" key="7">
    <source>
        <dbReference type="Proteomes" id="UP000292702"/>
    </source>
</evidence>
<dbReference type="GO" id="GO:0003746">
    <property type="term" value="F:translation elongation factor activity"/>
    <property type="evidence" value="ECO:0007669"/>
    <property type="project" value="TreeGrafter"/>
</dbReference>
<dbReference type="SUPFAM" id="SSF50447">
    <property type="entry name" value="Translation proteins"/>
    <property type="match status" value="1"/>
</dbReference>
<sequence length="671" mass="72952">MANSLRSFQNEIDEIAHREVVKQRAAGHAKIEHEKEKDTKKPVVKTAVKAPAKEKPAAVKSPAKAGDKPADTPTADVLPKTDEKPGENTAIQNEARPADPLPYEPEVQVDLTVTEEEIQGLLLSDTPTNHDRARDLIASILTQGRGEHIFRIGARPQHAKLFSGEPIVEGDNAGGTIRTVEEIDTLKEKITEIVDEVGGKTTVLFEERTTMPRISLLLRLPPPSVALTPEVRCAVVGNVDSGKSTTLGVLTRGALDDGRGRARVSLFRHKHEVESGRTSSVGMEILGFGPSGAPILPSTSQSNDPDVMRREKMSWEEISIQASKIVSFIDLAGHERYLKTTLYGLTSGSPSCVILIVGGNAGLIGMSKEHLAIALALSVPVVVCITKIDMTPANILAETIKQVTKILKSPGCRKTPVFVKSMEVAIEVSQVFAKERWVHNLPSEFAGLCPVIQLSNVTGEGLDYVRTFLNLLPASEGDKDKFVADQPLEYCVTEVWSVPYVGTVVDGILNAGRIKTGDAVLIGPDSNGNFQGTSVKSIQRKRASVNSAEAGQCVSLALKRMRRAAVRKGMVIVHKTDAGPPQAIRRFEGQVLILYHNTTLQRNYQAMLHCGAIRQTVRIVSMDHPQGVLRTGDRATVTFEFISQPEYIKEGMKLLFREGKTKGLGVITRLL</sequence>
<evidence type="ECO:0000256" key="1">
    <source>
        <dbReference type="ARBA" id="ARBA00007249"/>
    </source>
</evidence>
<dbReference type="GO" id="GO:0003924">
    <property type="term" value="F:GTPase activity"/>
    <property type="evidence" value="ECO:0007669"/>
    <property type="project" value="InterPro"/>
</dbReference>